<dbReference type="EMBL" id="CP056067">
    <property type="protein sequence ID" value="UKJ89337.1"/>
    <property type="molecule type" value="Genomic_DNA"/>
</dbReference>
<name>A0A976M6F9_THEOR</name>
<dbReference type="OrthoDB" id="366057at2759"/>
<dbReference type="Proteomes" id="UP000244803">
    <property type="component" value="Chromosome 4"/>
</dbReference>
<dbReference type="AlphaFoldDB" id="A0A976M6F9"/>
<evidence type="ECO:0000313" key="1">
    <source>
        <dbReference type="EMBL" id="UKJ89337.1"/>
    </source>
</evidence>
<sequence>MIDIYRVREDSVKVVGDKYNLTPSEHFKGKKMLKIQIDSRISNEIAPEDVLESIKKLKNLEGDKVIKIKDNECLVSFLRNESEVFILGETVSESFSTVDNFLGTIRVSSLPARPV</sequence>
<accession>A0A976M6F9</accession>
<evidence type="ECO:0000313" key="2">
    <source>
        <dbReference type="Proteomes" id="UP000244803"/>
    </source>
</evidence>
<organism evidence="1 2">
    <name type="scientific">Theileria orientalis</name>
    <dbReference type="NCBI Taxonomy" id="68886"/>
    <lineage>
        <taxon>Eukaryota</taxon>
        <taxon>Sar</taxon>
        <taxon>Alveolata</taxon>
        <taxon>Apicomplexa</taxon>
        <taxon>Aconoidasida</taxon>
        <taxon>Piroplasmida</taxon>
        <taxon>Theileriidae</taxon>
        <taxon>Theileria</taxon>
    </lineage>
</organism>
<proteinExistence type="predicted"/>
<reference evidence="1" key="1">
    <citation type="submission" date="2022-07" db="EMBL/GenBank/DDBJ databases">
        <title>Evaluation of T. orientalis genome assembly methods using nanopore sequencing and analysis of variation between genomes.</title>
        <authorList>
            <person name="Yam J."/>
            <person name="Micallef M.L."/>
            <person name="Liu M."/>
            <person name="Djordjevic S.P."/>
            <person name="Bogema D.R."/>
            <person name="Jenkins C."/>
        </authorList>
    </citation>
    <scope>NUCLEOTIDE SEQUENCE</scope>
    <source>
        <strain evidence="1">Fish Creek</strain>
    </source>
</reference>
<gene>
    <name evidence="1" type="ORF">MACJ_002585</name>
</gene>
<protein>
    <submittedName>
        <fullName evidence="1">Uncharacterized protein</fullName>
    </submittedName>
</protein>